<accession>A0A7W4W4N3</accession>
<dbReference type="EMBL" id="JACHWY010000001">
    <property type="protein sequence ID" value="MBB3047406.1"/>
    <property type="molecule type" value="Genomic_DNA"/>
</dbReference>
<comment type="caution">
    <text evidence="2">The sequence shown here is derived from an EMBL/GenBank/DDBJ whole genome shotgun (WGS) entry which is preliminary data.</text>
</comment>
<keyword evidence="1" id="KW-0472">Membrane</keyword>
<reference evidence="2 3" key="1">
    <citation type="submission" date="2020-08" db="EMBL/GenBank/DDBJ databases">
        <title>Genomic Encyclopedia of Type Strains, Phase III (KMG-III): the genomes of soil and plant-associated and newly described type strains.</title>
        <authorList>
            <person name="Whitman W."/>
        </authorList>
    </citation>
    <scope>NUCLEOTIDE SEQUENCE [LARGE SCALE GENOMIC DNA]</scope>
    <source>
        <strain evidence="2 3">CECT 8654</strain>
    </source>
</reference>
<evidence type="ECO:0000313" key="3">
    <source>
        <dbReference type="Proteomes" id="UP000537130"/>
    </source>
</evidence>
<protein>
    <submittedName>
        <fullName evidence="2">Uncharacterized protein</fullName>
    </submittedName>
</protein>
<feature type="transmembrane region" description="Helical" evidence="1">
    <location>
        <begin position="12"/>
        <end position="31"/>
    </location>
</feature>
<keyword evidence="1" id="KW-0812">Transmembrane</keyword>
<proteinExistence type="predicted"/>
<dbReference type="AlphaFoldDB" id="A0A7W4W4N3"/>
<dbReference type="Proteomes" id="UP000537130">
    <property type="component" value="Unassembled WGS sequence"/>
</dbReference>
<feature type="transmembrane region" description="Helical" evidence="1">
    <location>
        <begin position="51"/>
        <end position="71"/>
    </location>
</feature>
<evidence type="ECO:0000313" key="2">
    <source>
        <dbReference type="EMBL" id="MBB3047406.1"/>
    </source>
</evidence>
<keyword evidence="3" id="KW-1185">Reference proteome</keyword>
<evidence type="ECO:0000256" key="1">
    <source>
        <dbReference type="SAM" id="Phobius"/>
    </source>
</evidence>
<organism evidence="2 3">
    <name type="scientific">Litorivivens lipolytica</name>
    <dbReference type="NCBI Taxonomy" id="1524264"/>
    <lineage>
        <taxon>Bacteria</taxon>
        <taxon>Pseudomonadati</taxon>
        <taxon>Pseudomonadota</taxon>
        <taxon>Gammaproteobacteria</taxon>
        <taxon>Litorivivens</taxon>
    </lineage>
</organism>
<sequence>MSDLEQKNALKMLSLMAVLLLLLGVAGVMVWPLAAEFANTQLAPGLGMRDAAVVSFFLTVLTLVVFAFAAGDGLLGELQFMLAGFFSFFIVMWLLIAWIF</sequence>
<name>A0A7W4W4N3_9GAMM</name>
<feature type="transmembrane region" description="Helical" evidence="1">
    <location>
        <begin position="78"/>
        <end position="99"/>
    </location>
</feature>
<dbReference type="RefSeq" id="WP_343067463.1">
    <property type="nucleotide sequence ID" value="NZ_JACHWY010000001.1"/>
</dbReference>
<gene>
    <name evidence="2" type="ORF">FHR99_001642</name>
</gene>
<keyword evidence="1" id="KW-1133">Transmembrane helix</keyword>